<dbReference type="Pfam" id="PF00849">
    <property type="entry name" value="PseudoU_synth_2"/>
    <property type="match status" value="1"/>
</dbReference>
<feature type="coiled-coil region" evidence="1">
    <location>
        <begin position="129"/>
        <end position="201"/>
    </location>
</feature>
<dbReference type="EMBL" id="SLWB01000007">
    <property type="protein sequence ID" value="TCN67679.1"/>
    <property type="molecule type" value="Genomic_DNA"/>
</dbReference>
<keyword evidence="1" id="KW-0175">Coiled coil</keyword>
<dbReference type="AlphaFoldDB" id="A0A4R2ET28"/>
<proteinExistence type="predicted"/>
<reference evidence="3 4" key="1">
    <citation type="submission" date="2019-03" db="EMBL/GenBank/DDBJ databases">
        <title>Genomic Encyclopedia of Archaeal and Bacterial Type Strains, Phase II (KMG-II): from individual species to whole genera.</title>
        <authorList>
            <person name="Goeker M."/>
        </authorList>
    </citation>
    <scope>NUCLEOTIDE SEQUENCE [LARGE SCALE GENOMIC DNA]</scope>
    <source>
        <strain evidence="3 4">RL-C</strain>
    </source>
</reference>
<feature type="domain" description="Pseudouridine synthase RsuA/RluA-like" evidence="2">
    <location>
        <begin position="345"/>
        <end position="492"/>
    </location>
</feature>
<dbReference type="GO" id="GO:0000455">
    <property type="term" value="P:enzyme-directed rRNA pseudouridine synthesis"/>
    <property type="evidence" value="ECO:0007669"/>
    <property type="project" value="TreeGrafter"/>
</dbReference>
<protein>
    <submittedName>
        <fullName evidence="3">tRNA pseudouridine32 synthase / 23S rRNA pseudouridine746 synthase</fullName>
    </submittedName>
</protein>
<evidence type="ECO:0000313" key="4">
    <source>
        <dbReference type="Proteomes" id="UP000294830"/>
    </source>
</evidence>
<dbReference type="RefSeq" id="WP_131839312.1">
    <property type="nucleotide sequence ID" value="NZ_SLWB01000007.1"/>
</dbReference>
<name>A0A4R2ET28_9BACT</name>
<evidence type="ECO:0000256" key="1">
    <source>
        <dbReference type="SAM" id="Coils"/>
    </source>
</evidence>
<dbReference type="OrthoDB" id="9807829at2"/>
<keyword evidence="4" id="KW-1185">Reference proteome</keyword>
<dbReference type="InterPro" id="IPR020103">
    <property type="entry name" value="PsdUridine_synth_cat_dom_sf"/>
</dbReference>
<dbReference type="InterPro" id="IPR050188">
    <property type="entry name" value="RluA_PseudoU_synthase"/>
</dbReference>
<evidence type="ECO:0000259" key="2">
    <source>
        <dbReference type="Pfam" id="PF00849"/>
    </source>
</evidence>
<dbReference type="Proteomes" id="UP000294830">
    <property type="component" value="Unassembled WGS sequence"/>
</dbReference>
<dbReference type="Gene3D" id="3.30.2350.10">
    <property type="entry name" value="Pseudouridine synthase"/>
    <property type="match status" value="1"/>
</dbReference>
<dbReference type="SUPFAM" id="SSF55120">
    <property type="entry name" value="Pseudouridine synthase"/>
    <property type="match status" value="1"/>
</dbReference>
<comment type="caution">
    <text evidence="3">The sequence shown here is derived from an EMBL/GenBank/DDBJ whole genome shotgun (WGS) entry which is preliminary data.</text>
</comment>
<dbReference type="CDD" id="cd02869">
    <property type="entry name" value="PseudoU_synth_RluA_like"/>
    <property type="match status" value="1"/>
</dbReference>
<gene>
    <name evidence="3" type="ORF">CLV25_107138</name>
</gene>
<dbReference type="GO" id="GO:0003723">
    <property type="term" value="F:RNA binding"/>
    <property type="evidence" value="ECO:0007669"/>
    <property type="project" value="InterPro"/>
</dbReference>
<dbReference type="InterPro" id="IPR006224">
    <property type="entry name" value="PsdUridine_synth_RluA-like_CS"/>
</dbReference>
<dbReference type="PROSITE" id="PS01129">
    <property type="entry name" value="PSI_RLU"/>
    <property type="match status" value="1"/>
</dbReference>
<dbReference type="GO" id="GO:0140098">
    <property type="term" value="F:catalytic activity, acting on RNA"/>
    <property type="evidence" value="ECO:0007669"/>
    <property type="project" value="UniProtKB-ARBA"/>
</dbReference>
<organism evidence="3 4">
    <name type="scientific">Acetobacteroides hydrogenigenes</name>
    <dbReference type="NCBI Taxonomy" id="979970"/>
    <lineage>
        <taxon>Bacteria</taxon>
        <taxon>Pseudomonadati</taxon>
        <taxon>Bacteroidota</taxon>
        <taxon>Bacteroidia</taxon>
        <taxon>Bacteroidales</taxon>
        <taxon>Rikenellaceae</taxon>
        <taxon>Acetobacteroides</taxon>
    </lineage>
</organism>
<dbReference type="PANTHER" id="PTHR21600">
    <property type="entry name" value="MITOCHONDRIAL RNA PSEUDOURIDINE SYNTHASE"/>
    <property type="match status" value="1"/>
</dbReference>
<dbReference type="InterPro" id="IPR006145">
    <property type="entry name" value="PsdUridine_synth_RsuA/RluA"/>
</dbReference>
<accession>A0A4R2ET28</accession>
<sequence>MLNHFTTTTSHIELPKQFLSPFTGEPHPICVLAANEVKTYLEQQAQWHEEIQQGKMFGVLVVKESNGQLGYLAAFSGNLAGKNHHSFFVPPVADLLNPNSFFKQGEQVISSINRQIAQMEQSTEFTNRKSELEQAKQKSIEEIAAAKAALKTSKAAREERRTMHPSEEELAALVRQSQHEKAELKRLEKRWTATINELQVEYDHYALPIEELKAKRKMLSADLQQRLFDEFQLLNIRGEAKGLVEIFENTAQRVPPGGAGECAGPKLLQYAFANSLTPIAMAEFWWGSSPKTEIRHHGHYYPPCKGKCEPILGHMLHGMDVKYPGRKAESPYPPSLEVIYEDDWLLVINKPAGMLSAPGKTGDKSAVELASELLLNGREAFLVHRLDMATSGLLLIAKDKEVYKQLQSQFQQRRVRKRYIAILDGVLHNETGTVELPLRLNPLDRPRQMVCHQYGKPSTTQYQVLERRNGQTRVAFYPLTGRTHQLRVHSAHPHGLSCPIVGDELYGSKSNRLYLHAEYLEFIHPVKQSVIRLEKLAGF</sequence>
<dbReference type="GO" id="GO:0009982">
    <property type="term" value="F:pseudouridine synthase activity"/>
    <property type="evidence" value="ECO:0007669"/>
    <property type="project" value="InterPro"/>
</dbReference>
<evidence type="ECO:0000313" key="3">
    <source>
        <dbReference type="EMBL" id="TCN67679.1"/>
    </source>
</evidence>
<dbReference type="PANTHER" id="PTHR21600:SF89">
    <property type="entry name" value="RIBOSOMAL LARGE SUBUNIT PSEUDOURIDINE SYNTHASE A"/>
    <property type="match status" value="1"/>
</dbReference>